<proteinExistence type="predicted"/>
<dbReference type="Proteomes" id="UP001179647">
    <property type="component" value="Chromosome"/>
</dbReference>
<evidence type="ECO:0000313" key="2">
    <source>
        <dbReference type="EMBL" id="WEG72760.1"/>
    </source>
</evidence>
<reference evidence="2" key="1">
    <citation type="submission" date="2022-10" db="EMBL/GenBank/DDBJ databases">
        <title>Vagococcus sp. isolated from poultry meat.</title>
        <authorList>
            <person name="Johansson P."/>
            <person name="Bjorkroth J."/>
        </authorList>
    </citation>
    <scope>NUCLEOTIDE SEQUENCE</scope>
    <source>
        <strain evidence="2">STAA11</strain>
    </source>
</reference>
<dbReference type="AlphaFoldDB" id="A0AAF0CTN2"/>
<dbReference type="Pfam" id="PF00149">
    <property type="entry name" value="Metallophos"/>
    <property type="match status" value="1"/>
</dbReference>
<dbReference type="KEGG" id="vie:OL234_07155"/>
<accession>A0AAF0CTN2</accession>
<dbReference type="InterPro" id="IPR051158">
    <property type="entry name" value="Metallophosphoesterase_sf"/>
</dbReference>
<evidence type="ECO:0000313" key="3">
    <source>
        <dbReference type="Proteomes" id="UP001179647"/>
    </source>
</evidence>
<sequence length="278" mass="31980">MFIILSLLILLLSFCLYGYWTNRQLEIESLPLPLTSLPAELDGLKITHLSDIHLKRLRVDKEFLLKEIRLVKPDLIFITGDTIDRTEDLATTTIQQFINDIAVIAPTYVIEGNHEPTCSDFNYWRELLSQSSATLLENDYETIYINQHKIGIIGLKNNVTSLNKKRQESLPNHTINLLLAHHPEHFHEYLTNFDEKDNVIAIFSGHAHGGQIRLPLIDGLLSPNQGWFPRYTNGLYQEVTRSTTYLIVSRGLSNSRFPFRINNKPHLINVILTKKNKP</sequence>
<dbReference type="GO" id="GO:0016787">
    <property type="term" value="F:hydrolase activity"/>
    <property type="evidence" value="ECO:0007669"/>
    <property type="project" value="InterPro"/>
</dbReference>
<dbReference type="PANTHER" id="PTHR31302:SF0">
    <property type="entry name" value="TRANSMEMBRANE PROTEIN WITH METALLOPHOSPHOESTERASE DOMAIN"/>
    <property type="match status" value="1"/>
</dbReference>
<keyword evidence="3" id="KW-1185">Reference proteome</keyword>
<dbReference type="Gene3D" id="3.60.21.10">
    <property type="match status" value="1"/>
</dbReference>
<dbReference type="PANTHER" id="PTHR31302">
    <property type="entry name" value="TRANSMEMBRANE PROTEIN WITH METALLOPHOSPHOESTERASE DOMAIN-RELATED"/>
    <property type="match status" value="1"/>
</dbReference>
<dbReference type="RefSeq" id="WP_275468562.1">
    <property type="nucleotide sequence ID" value="NZ_CP110232.1"/>
</dbReference>
<name>A0AAF0CTN2_9ENTE</name>
<dbReference type="EMBL" id="CP110232">
    <property type="protein sequence ID" value="WEG72760.1"/>
    <property type="molecule type" value="Genomic_DNA"/>
</dbReference>
<feature type="domain" description="Calcineurin-like phosphoesterase" evidence="1">
    <location>
        <begin position="44"/>
        <end position="209"/>
    </location>
</feature>
<dbReference type="InterPro" id="IPR029052">
    <property type="entry name" value="Metallo-depent_PP-like"/>
</dbReference>
<gene>
    <name evidence="2" type="ORF">OL234_07155</name>
</gene>
<organism evidence="2 3">
    <name type="scientific">Vagococcus intermedius</name>
    <dbReference type="NCBI Taxonomy" id="2991418"/>
    <lineage>
        <taxon>Bacteria</taxon>
        <taxon>Bacillati</taxon>
        <taxon>Bacillota</taxon>
        <taxon>Bacilli</taxon>
        <taxon>Lactobacillales</taxon>
        <taxon>Enterococcaceae</taxon>
        <taxon>Vagococcus</taxon>
    </lineage>
</organism>
<protein>
    <submittedName>
        <fullName evidence="2">Metallophosphoesterase</fullName>
    </submittedName>
</protein>
<dbReference type="InterPro" id="IPR004843">
    <property type="entry name" value="Calcineurin-like_PHP"/>
</dbReference>
<evidence type="ECO:0000259" key="1">
    <source>
        <dbReference type="Pfam" id="PF00149"/>
    </source>
</evidence>
<dbReference type="SUPFAM" id="SSF56300">
    <property type="entry name" value="Metallo-dependent phosphatases"/>
    <property type="match status" value="1"/>
</dbReference>